<accession>A0ABT1H957</accession>
<evidence type="ECO:0000256" key="5">
    <source>
        <dbReference type="ARBA" id="ARBA00022430"/>
    </source>
</evidence>
<evidence type="ECO:0000313" key="13">
    <source>
        <dbReference type="EMBL" id="MCP2162338.1"/>
    </source>
</evidence>
<dbReference type="InterPro" id="IPR013709">
    <property type="entry name" value="2-isopropylmalate_synth_dimer"/>
</dbReference>
<dbReference type="InterPro" id="IPR005668">
    <property type="entry name" value="IPM_Synthase"/>
</dbReference>
<dbReference type="PANTHER" id="PTHR46911:SF1">
    <property type="entry name" value="2-ISOPROPYLMALATE SYNTHASE"/>
    <property type="match status" value="1"/>
</dbReference>
<evidence type="ECO:0000256" key="1">
    <source>
        <dbReference type="ARBA" id="ARBA00000064"/>
    </source>
</evidence>
<dbReference type="NCBIfam" id="NF002991">
    <property type="entry name" value="PRK03739.1"/>
    <property type="match status" value="1"/>
</dbReference>
<organism evidence="13 14">
    <name type="scientific">Williamsia serinedens</name>
    <dbReference type="NCBI Taxonomy" id="391736"/>
    <lineage>
        <taxon>Bacteria</taxon>
        <taxon>Bacillati</taxon>
        <taxon>Actinomycetota</taxon>
        <taxon>Actinomycetes</taxon>
        <taxon>Mycobacteriales</taxon>
        <taxon>Nocardiaceae</taxon>
        <taxon>Williamsia</taxon>
    </lineage>
</organism>
<feature type="binding site" evidence="10">
    <location>
        <position position="76"/>
    </location>
    <ligand>
        <name>Mg(2+)</name>
        <dbReference type="ChEBI" id="CHEBI:18420"/>
    </ligand>
</feature>
<feature type="binding site" evidence="10">
    <location>
        <position position="316"/>
    </location>
    <ligand>
        <name>Mg(2+)</name>
        <dbReference type="ChEBI" id="CHEBI:18420"/>
    </ligand>
</feature>
<keyword evidence="6 10" id="KW-0028">Amino-acid biosynthesis</keyword>
<comment type="caution">
    <text evidence="13">The sequence shown here is derived from an EMBL/GenBank/DDBJ whole genome shotgun (WGS) entry which is preliminary data.</text>
</comment>
<evidence type="ECO:0000256" key="11">
    <source>
        <dbReference type="SAM" id="MobiDB-lite"/>
    </source>
</evidence>
<evidence type="ECO:0000256" key="7">
    <source>
        <dbReference type="ARBA" id="ARBA00022679"/>
    </source>
</evidence>
<dbReference type="SUPFAM" id="SSF89000">
    <property type="entry name" value="post-HMGL domain-like"/>
    <property type="match status" value="1"/>
</dbReference>
<keyword evidence="8 10" id="KW-0479">Metal-binding</keyword>
<dbReference type="HAMAP" id="MF_00572">
    <property type="entry name" value="LeuA_type2"/>
    <property type="match status" value="1"/>
</dbReference>
<dbReference type="NCBIfam" id="TIGR00970">
    <property type="entry name" value="leuA_yeast"/>
    <property type="match status" value="1"/>
</dbReference>
<dbReference type="InterPro" id="IPR002034">
    <property type="entry name" value="AIPM/Hcit_synth_CS"/>
</dbReference>
<dbReference type="SUPFAM" id="SSF110921">
    <property type="entry name" value="2-isopropylmalate synthase LeuA, allosteric (dimerisation) domain"/>
    <property type="match status" value="1"/>
</dbReference>
<keyword evidence="9 10" id="KW-0100">Branched-chain amino acid biosynthesis</keyword>
<feature type="region of interest" description="Regulatory domain" evidence="10">
    <location>
        <begin position="483"/>
        <end position="614"/>
    </location>
</feature>
<comment type="similarity">
    <text evidence="3 10">Belongs to the alpha-IPM synthase/homocitrate synthase family. LeuA type 2 subfamily.</text>
</comment>
<feature type="binding site" evidence="10">
    <location>
        <position position="280"/>
    </location>
    <ligand>
        <name>Mg(2+)</name>
        <dbReference type="ChEBI" id="CHEBI:18420"/>
    </ligand>
</feature>
<keyword evidence="7 10" id="KW-0808">Transferase</keyword>
<dbReference type="Gene3D" id="3.20.20.70">
    <property type="entry name" value="Aldolase class I"/>
    <property type="match status" value="1"/>
</dbReference>
<feature type="binding site" evidence="10">
    <location>
        <position position="282"/>
    </location>
    <ligand>
        <name>Mg(2+)</name>
        <dbReference type="ChEBI" id="CHEBI:18420"/>
    </ligand>
</feature>
<dbReference type="RefSeq" id="WP_253655891.1">
    <property type="nucleotide sequence ID" value="NZ_BAAAOE010000005.1"/>
</dbReference>
<dbReference type="Gene3D" id="3.30.160.270">
    <property type="match status" value="1"/>
</dbReference>
<dbReference type="Pfam" id="PF22615">
    <property type="entry name" value="IPMS_D2"/>
    <property type="match status" value="1"/>
</dbReference>
<evidence type="ECO:0000256" key="8">
    <source>
        <dbReference type="ARBA" id="ARBA00022723"/>
    </source>
</evidence>
<comment type="subunit">
    <text evidence="10">Homodimer.</text>
</comment>
<dbReference type="Pfam" id="PF00682">
    <property type="entry name" value="HMGL-like"/>
    <property type="match status" value="1"/>
</dbReference>
<evidence type="ECO:0000256" key="4">
    <source>
        <dbReference type="ARBA" id="ARBA00012973"/>
    </source>
</evidence>
<dbReference type="PROSITE" id="PS00816">
    <property type="entry name" value="AIPM_HOMOCIT_SYNTH_2"/>
    <property type="match status" value="1"/>
</dbReference>
<evidence type="ECO:0000256" key="6">
    <source>
        <dbReference type="ARBA" id="ARBA00022605"/>
    </source>
</evidence>
<comment type="cofactor">
    <cofactor evidence="10">
        <name>Mg(2+)</name>
        <dbReference type="ChEBI" id="CHEBI:18420"/>
    </cofactor>
</comment>
<dbReference type="SMART" id="SM00917">
    <property type="entry name" value="LeuA_dimer"/>
    <property type="match status" value="1"/>
</dbReference>
<name>A0ABT1H957_9NOCA</name>
<dbReference type="SUPFAM" id="SSF51569">
    <property type="entry name" value="Aldolase"/>
    <property type="match status" value="1"/>
</dbReference>
<dbReference type="CDD" id="cd07942">
    <property type="entry name" value="DRE_TIM_LeuA"/>
    <property type="match status" value="1"/>
</dbReference>
<keyword evidence="10" id="KW-0963">Cytoplasm</keyword>
<dbReference type="PROSITE" id="PS50991">
    <property type="entry name" value="PYR_CT"/>
    <property type="match status" value="1"/>
</dbReference>
<evidence type="ECO:0000256" key="10">
    <source>
        <dbReference type="HAMAP-Rule" id="MF_00572"/>
    </source>
</evidence>
<keyword evidence="14" id="KW-1185">Reference proteome</keyword>
<gene>
    <name evidence="10" type="primary">leuA</name>
    <name evidence="13" type="ORF">LX12_003542</name>
</gene>
<keyword evidence="5 10" id="KW-0432">Leucine biosynthesis</keyword>
<proteinExistence type="inferred from homology"/>
<comment type="catalytic activity">
    <reaction evidence="1 10">
        <text>3-methyl-2-oxobutanoate + acetyl-CoA + H2O = (2S)-2-isopropylmalate + CoA + H(+)</text>
        <dbReference type="Rhea" id="RHEA:21524"/>
        <dbReference type="ChEBI" id="CHEBI:1178"/>
        <dbReference type="ChEBI" id="CHEBI:11851"/>
        <dbReference type="ChEBI" id="CHEBI:15377"/>
        <dbReference type="ChEBI" id="CHEBI:15378"/>
        <dbReference type="ChEBI" id="CHEBI:57287"/>
        <dbReference type="ChEBI" id="CHEBI:57288"/>
        <dbReference type="EC" id="2.3.3.13"/>
    </reaction>
</comment>
<dbReference type="InterPro" id="IPR039371">
    <property type="entry name" value="LeuA_N_DRE-TIM"/>
</dbReference>
<evidence type="ECO:0000313" key="14">
    <source>
        <dbReference type="Proteomes" id="UP001205740"/>
    </source>
</evidence>
<reference evidence="13 14" key="1">
    <citation type="submission" date="2022-06" db="EMBL/GenBank/DDBJ databases">
        <title>Genomic Encyclopedia of Archaeal and Bacterial Type Strains, Phase II (KMG-II): from individual species to whole genera.</title>
        <authorList>
            <person name="Goeker M."/>
        </authorList>
    </citation>
    <scope>NUCLEOTIDE SEQUENCE [LARGE SCALE GENOMIC DNA]</scope>
    <source>
        <strain evidence="13 14">DSM 45037</strain>
    </source>
</reference>
<evidence type="ECO:0000259" key="12">
    <source>
        <dbReference type="PROSITE" id="PS50991"/>
    </source>
</evidence>
<sequence length="614" mass="67631">MPAADSFTSAASRIVEPNGPIPADQPAWNTQRGSAMPSHRYRPFADEVETITLADRTWPDKVIDRAPAWCAVDLRDGNQALIDPMSPARKRRMFDLLVRMGYKEIEVGFPSASQTDYDFVREIITDDAIPDDVTIQVLTQCRKELIERTFDACRGARSVIVHFYNSTSVLQRRVVFRADKAAITKIATDAAHLVKSEEKKYPETHWRYEYSPESYTGTELSYAKEVVDAVSEIITPTPDDPMIVNLPATVEMATPNVYADSIEWMHRNLARRDSLILSLHPHNDRGTAVAAAELGYQAGADRIEGCLFGNGERTGNVCLVTLGMNLFSRGVDPQISFSDIDEIRRTVEYCNQLNVPERHPYGGDLVYTAFSGSHQDAINKGLDQMKVDADAAGADVDDITWAVPYLPIDPKDVGRNYEAVIRVNSQSGKGGVAYIMKADHGLSLPRRLQIEFSREIQKITDGEGGEVNPKEMWDVFAEEYLHPVRPLERISQRVDASEVDGGDDTIHAVVKVDGVEKEISGTGNGPLAAFVDALGTVGYDIRVLDYSEHALTSGFDAQAASYIETEIDGETVWGVGIATSITTATLRAVVSAVNRAHRSAAPENGEQAPRTWAP</sequence>
<comment type="function">
    <text evidence="10">Catalyzes the condensation of the acetyl group of acetyl-CoA with 3-methyl-2-oxobutanoate (2-ketoisovalerate) to form 3-carboxy-3-hydroxy-4-methylpentanoate (2-isopropylmalate).</text>
</comment>
<evidence type="ECO:0000256" key="9">
    <source>
        <dbReference type="ARBA" id="ARBA00023304"/>
    </source>
</evidence>
<dbReference type="InterPro" id="IPR013785">
    <property type="entry name" value="Aldolase_TIM"/>
</dbReference>
<evidence type="ECO:0000256" key="3">
    <source>
        <dbReference type="ARBA" id="ARBA00009767"/>
    </source>
</evidence>
<dbReference type="InterPro" id="IPR000891">
    <property type="entry name" value="PYR_CT"/>
</dbReference>
<feature type="compositionally biased region" description="Polar residues" evidence="11">
    <location>
        <begin position="1"/>
        <end position="11"/>
    </location>
</feature>
<evidence type="ECO:0000256" key="2">
    <source>
        <dbReference type="ARBA" id="ARBA00004689"/>
    </source>
</evidence>
<keyword evidence="10" id="KW-0460">Magnesium</keyword>
<dbReference type="EMBL" id="JAMTCG010000006">
    <property type="protein sequence ID" value="MCP2162338.1"/>
    <property type="molecule type" value="Genomic_DNA"/>
</dbReference>
<comment type="subcellular location">
    <subcellularLocation>
        <location evidence="10">Cytoplasm</location>
    </subcellularLocation>
</comment>
<dbReference type="Pfam" id="PF08502">
    <property type="entry name" value="LeuA_dimer"/>
    <property type="match status" value="1"/>
</dbReference>
<dbReference type="Proteomes" id="UP001205740">
    <property type="component" value="Unassembled WGS sequence"/>
</dbReference>
<feature type="region of interest" description="Disordered" evidence="11">
    <location>
        <begin position="1"/>
        <end position="38"/>
    </location>
</feature>
<comment type="pathway">
    <text evidence="2 10">Amino-acid biosynthesis; L-leucine biosynthesis; L-leucine from 3-methyl-2-oxobutanoate: step 1/4.</text>
</comment>
<dbReference type="PROSITE" id="PS00815">
    <property type="entry name" value="AIPM_HOMOCIT_SYNTH_1"/>
    <property type="match status" value="1"/>
</dbReference>
<dbReference type="InterPro" id="IPR054692">
    <property type="entry name" value="LeuA-like_post-cat"/>
</dbReference>
<dbReference type="EC" id="2.3.3.13" evidence="4 10"/>
<protein>
    <recommendedName>
        <fullName evidence="4 10">2-isopropylmalate synthase</fullName>
        <ecNumber evidence="4 10">2.3.3.13</ecNumber>
    </recommendedName>
    <alternativeName>
        <fullName evidence="10">Alpha-IPM synthase</fullName>
    </alternativeName>
    <alternativeName>
        <fullName evidence="10">Alpha-isopropylmalate synthase</fullName>
    </alternativeName>
</protein>
<feature type="domain" description="Pyruvate carboxyltransferase" evidence="12">
    <location>
        <begin position="67"/>
        <end position="341"/>
    </location>
</feature>
<dbReference type="InterPro" id="IPR036230">
    <property type="entry name" value="LeuA_allosteric_dom_sf"/>
</dbReference>
<dbReference type="PANTHER" id="PTHR46911">
    <property type="match status" value="1"/>
</dbReference>